<keyword evidence="3" id="KW-1185">Reference proteome</keyword>
<keyword evidence="1" id="KW-1133">Transmembrane helix</keyword>
<comment type="caution">
    <text evidence="2">The sequence shown here is derived from an EMBL/GenBank/DDBJ whole genome shotgun (WGS) entry which is preliminary data.</text>
</comment>
<proteinExistence type="predicted"/>
<evidence type="ECO:0000256" key="1">
    <source>
        <dbReference type="SAM" id="Phobius"/>
    </source>
</evidence>
<protein>
    <submittedName>
        <fullName evidence="2">Uncharacterized protein</fullName>
    </submittedName>
</protein>
<accession>A0A941DH68</accession>
<dbReference type="AlphaFoldDB" id="A0A941DH68"/>
<dbReference type="EMBL" id="JAGSPN010000001">
    <property type="protein sequence ID" value="MBR7780678.1"/>
    <property type="molecule type" value="Genomic_DNA"/>
</dbReference>
<keyword evidence="1" id="KW-0472">Membrane</keyword>
<organism evidence="2 3">
    <name type="scientific">Undibacterium luofuense</name>
    <dbReference type="NCBI Taxonomy" id="2828733"/>
    <lineage>
        <taxon>Bacteria</taxon>
        <taxon>Pseudomonadati</taxon>
        <taxon>Pseudomonadota</taxon>
        <taxon>Betaproteobacteria</taxon>
        <taxon>Burkholderiales</taxon>
        <taxon>Oxalobacteraceae</taxon>
        <taxon>Undibacterium</taxon>
    </lineage>
</organism>
<evidence type="ECO:0000313" key="3">
    <source>
        <dbReference type="Proteomes" id="UP000680067"/>
    </source>
</evidence>
<sequence>MLAILMYFILGIPLWRICQRTRTNPAVLLLLLLPGLGFCLILAIIAFRQWPANPDNGGLR</sequence>
<keyword evidence="1" id="KW-0812">Transmembrane</keyword>
<dbReference type="Proteomes" id="UP000680067">
    <property type="component" value="Unassembled WGS sequence"/>
</dbReference>
<evidence type="ECO:0000313" key="2">
    <source>
        <dbReference type="EMBL" id="MBR7780678.1"/>
    </source>
</evidence>
<dbReference type="RefSeq" id="WP_212686069.1">
    <property type="nucleotide sequence ID" value="NZ_JAGSPN010000001.1"/>
</dbReference>
<reference evidence="2" key="1">
    <citation type="submission" date="2021-04" db="EMBL/GenBank/DDBJ databases">
        <title>novel species isolated from subtropical streams in China.</title>
        <authorList>
            <person name="Lu H."/>
        </authorList>
    </citation>
    <scope>NUCLEOTIDE SEQUENCE</scope>
    <source>
        <strain evidence="2">LFS511W</strain>
    </source>
</reference>
<gene>
    <name evidence="2" type="ORF">KDM89_00870</name>
</gene>
<feature type="transmembrane region" description="Helical" evidence="1">
    <location>
        <begin position="26"/>
        <end position="47"/>
    </location>
</feature>
<name>A0A941DH68_9BURK</name>